<dbReference type="KEGG" id="mri:Mal4_31590"/>
<proteinExistence type="predicted"/>
<dbReference type="InterPro" id="IPR036457">
    <property type="entry name" value="PPM-type-like_dom_sf"/>
</dbReference>
<evidence type="ECO:0000313" key="3">
    <source>
        <dbReference type="EMBL" id="QDU38829.1"/>
    </source>
</evidence>
<dbReference type="PANTHER" id="PTHR43156">
    <property type="entry name" value="STAGE II SPORULATION PROTEIN E-RELATED"/>
    <property type="match status" value="1"/>
</dbReference>
<reference evidence="3 4" key="1">
    <citation type="submission" date="2019-02" db="EMBL/GenBank/DDBJ databases">
        <title>Deep-cultivation of Planctomycetes and their phenomic and genomic characterization uncovers novel biology.</title>
        <authorList>
            <person name="Wiegand S."/>
            <person name="Jogler M."/>
            <person name="Boedeker C."/>
            <person name="Pinto D."/>
            <person name="Vollmers J."/>
            <person name="Rivas-Marin E."/>
            <person name="Kohn T."/>
            <person name="Peeters S.H."/>
            <person name="Heuer A."/>
            <person name="Rast P."/>
            <person name="Oberbeckmann S."/>
            <person name="Bunk B."/>
            <person name="Jeske O."/>
            <person name="Meyerdierks A."/>
            <person name="Storesund J.E."/>
            <person name="Kallscheuer N."/>
            <person name="Luecker S."/>
            <person name="Lage O.M."/>
            <person name="Pohl T."/>
            <person name="Merkel B.J."/>
            <person name="Hornburger P."/>
            <person name="Mueller R.-W."/>
            <person name="Bruemmer F."/>
            <person name="Labrenz M."/>
            <person name="Spormann A.M."/>
            <person name="Op den Camp H."/>
            <person name="Overmann J."/>
            <person name="Amann R."/>
            <person name="Jetten M.S.M."/>
            <person name="Mascher T."/>
            <person name="Medema M.H."/>
            <person name="Devos D.P."/>
            <person name="Kaster A.-K."/>
            <person name="Ovreas L."/>
            <person name="Rohde M."/>
            <person name="Galperin M.Y."/>
            <person name="Jogler C."/>
        </authorList>
    </citation>
    <scope>NUCLEOTIDE SEQUENCE [LARGE SCALE GENOMIC DNA]</scope>
    <source>
        <strain evidence="3 4">Mal4</strain>
    </source>
</reference>
<dbReference type="AlphaFoldDB" id="A0A517Z8Q4"/>
<evidence type="ECO:0000256" key="1">
    <source>
        <dbReference type="ARBA" id="ARBA00022801"/>
    </source>
</evidence>
<evidence type="ECO:0000313" key="4">
    <source>
        <dbReference type="Proteomes" id="UP000320496"/>
    </source>
</evidence>
<organism evidence="3 4">
    <name type="scientific">Maioricimonas rarisocia</name>
    <dbReference type="NCBI Taxonomy" id="2528026"/>
    <lineage>
        <taxon>Bacteria</taxon>
        <taxon>Pseudomonadati</taxon>
        <taxon>Planctomycetota</taxon>
        <taxon>Planctomycetia</taxon>
        <taxon>Planctomycetales</taxon>
        <taxon>Planctomycetaceae</taxon>
        <taxon>Maioricimonas</taxon>
    </lineage>
</organism>
<evidence type="ECO:0000259" key="2">
    <source>
        <dbReference type="SMART" id="SM00331"/>
    </source>
</evidence>
<dbReference type="GO" id="GO:0016791">
    <property type="term" value="F:phosphatase activity"/>
    <property type="evidence" value="ECO:0007669"/>
    <property type="project" value="TreeGrafter"/>
</dbReference>
<dbReference type="InterPro" id="IPR052016">
    <property type="entry name" value="Bact_Sigma-Reg"/>
</dbReference>
<accession>A0A517Z8Q4</accession>
<dbReference type="EMBL" id="CP036275">
    <property type="protein sequence ID" value="QDU38829.1"/>
    <property type="molecule type" value="Genomic_DNA"/>
</dbReference>
<dbReference type="OrthoDB" id="341868at2"/>
<dbReference type="Proteomes" id="UP000320496">
    <property type="component" value="Chromosome"/>
</dbReference>
<dbReference type="PANTHER" id="PTHR43156:SF2">
    <property type="entry name" value="STAGE II SPORULATION PROTEIN E"/>
    <property type="match status" value="1"/>
</dbReference>
<sequence>MRILVAWDDPAQADLLKMYLGVNGNEAEIVCDGNRFLQQLSRGEPWDAVLLTTTTPSTDRAFEIFEAARKMAPETPIIGACPETDVYRIARFLTGGLRGYVIRDRAGDFMFLLQAVIEGAIKQAHAERERIVAERLRREIDSVRRLQETIIPRDIESPPGYDIVARYESSQIRVIGGQPVTLAGGDYYDAFAVSDDSLVLIVGDASGHGMKACMSIMTMHTLIRMIRSNRFRNTADFVTHVNNELCQQAIVNEDGGFITLLYGILNTRTHILEWTSAGHPVPLIQDLDSTEVAPAGDDEAPGLPLGILPDAEYVVRRTPVPPGSRLLMYTDGLAEAFSPEAEGHREFGEKGLRRTLKESAQADLRQTMRALFDASHAFTDGQGRHDDTSVLLLERDR</sequence>
<dbReference type="Gene3D" id="3.40.50.2300">
    <property type="match status" value="1"/>
</dbReference>
<keyword evidence="1 3" id="KW-0378">Hydrolase</keyword>
<dbReference type="RefSeq" id="WP_145370079.1">
    <property type="nucleotide sequence ID" value="NZ_CP036275.1"/>
</dbReference>
<gene>
    <name evidence="3" type="primary">rsbU_4</name>
    <name evidence="3" type="ORF">Mal4_31590</name>
</gene>
<dbReference type="InterPro" id="IPR001932">
    <property type="entry name" value="PPM-type_phosphatase-like_dom"/>
</dbReference>
<name>A0A517Z8Q4_9PLAN</name>
<dbReference type="InterPro" id="IPR011006">
    <property type="entry name" value="CheY-like_superfamily"/>
</dbReference>
<dbReference type="Pfam" id="PF07228">
    <property type="entry name" value="SpoIIE"/>
    <property type="match status" value="1"/>
</dbReference>
<dbReference type="Gene3D" id="3.60.40.10">
    <property type="entry name" value="PPM-type phosphatase domain"/>
    <property type="match status" value="1"/>
</dbReference>
<dbReference type="SMART" id="SM00331">
    <property type="entry name" value="PP2C_SIG"/>
    <property type="match status" value="1"/>
</dbReference>
<dbReference type="SUPFAM" id="SSF52172">
    <property type="entry name" value="CheY-like"/>
    <property type="match status" value="1"/>
</dbReference>
<dbReference type="EC" id="3.1.3.3" evidence="3"/>
<feature type="domain" description="PPM-type phosphatase" evidence="2">
    <location>
        <begin position="164"/>
        <end position="395"/>
    </location>
</feature>
<protein>
    <submittedName>
        <fullName evidence="3">Phosphoserine phosphatase RsbU</fullName>
        <ecNumber evidence="3">3.1.3.3</ecNumber>
    </submittedName>
</protein>
<dbReference type="SUPFAM" id="SSF81606">
    <property type="entry name" value="PP2C-like"/>
    <property type="match status" value="1"/>
</dbReference>
<keyword evidence="4" id="KW-1185">Reference proteome</keyword>